<keyword evidence="6" id="KW-0084">Basement membrane</keyword>
<proteinExistence type="predicted"/>
<organism evidence="18 19">
    <name type="scientific">Pyxicephalus adspersus</name>
    <name type="common">African bullfrog</name>
    <dbReference type="NCBI Taxonomy" id="30357"/>
    <lineage>
        <taxon>Eukaryota</taxon>
        <taxon>Metazoa</taxon>
        <taxon>Chordata</taxon>
        <taxon>Craniata</taxon>
        <taxon>Vertebrata</taxon>
        <taxon>Euteleostomi</taxon>
        <taxon>Amphibia</taxon>
        <taxon>Batrachia</taxon>
        <taxon>Anura</taxon>
        <taxon>Neobatrachia</taxon>
        <taxon>Ranoidea</taxon>
        <taxon>Pyxicephalidae</taxon>
        <taxon>Pyxicephalinae</taxon>
        <taxon>Pyxicephalus</taxon>
    </lineage>
</organism>
<name>A0AAV3ABU1_PYXAD</name>
<feature type="domain" description="Laminin EGF-like" evidence="15">
    <location>
        <begin position="1573"/>
        <end position="1628"/>
    </location>
</feature>
<dbReference type="GO" id="GO:0030334">
    <property type="term" value="P:regulation of cell migration"/>
    <property type="evidence" value="ECO:0007669"/>
    <property type="project" value="InterPro"/>
</dbReference>
<dbReference type="InterPro" id="IPR056863">
    <property type="entry name" value="LMN_ATRN_NET-like_EGF"/>
</dbReference>
<dbReference type="GO" id="GO:0045995">
    <property type="term" value="P:regulation of embryonic development"/>
    <property type="evidence" value="ECO:0007669"/>
    <property type="project" value="InterPro"/>
</dbReference>
<dbReference type="EMBL" id="DYDO01000005">
    <property type="protein sequence ID" value="DBA24358.1"/>
    <property type="molecule type" value="Genomic_DNA"/>
</dbReference>
<dbReference type="Pfam" id="PF02210">
    <property type="entry name" value="Laminin_G_2"/>
    <property type="match status" value="4"/>
</dbReference>
<reference evidence="18" key="1">
    <citation type="thesis" date="2020" institute="ProQuest LLC" country="789 East Eisenhower Parkway, Ann Arbor, MI, USA">
        <title>Comparative Genomics and Chromosome Evolution.</title>
        <authorList>
            <person name="Mudd A.B."/>
        </authorList>
    </citation>
    <scope>NUCLEOTIDE SEQUENCE</scope>
    <source>
        <strain evidence="18">1538</strain>
        <tissue evidence="18">Blood</tissue>
    </source>
</reference>
<feature type="domain" description="Laminin IV type A" evidence="16">
    <location>
        <begin position="1314"/>
        <end position="1492"/>
    </location>
</feature>
<accession>A0AAV3ABU1</accession>
<evidence type="ECO:0000256" key="13">
    <source>
        <dbReference type="SAM" id="Coils"/>
    </source>
</evidence>
<evidence type="ECO:0000256" key="5">
    <source>
        <dbReference type="ARBA" id="ARBA00022737"/>
    </source>
</evidence>
<feature type="disulfide bond" evidence="12">
    <location>
        <begin position="1264"/>
        <end position="1273"/>
    </location>
</feature>
<keyword evidence="11 12" id="KW-0424">Laminin EGF-like domain</keyword>
<dbReference type="PANTHER" id="PTHR10574:SF406">
    <property type="entry name" value="LAMININ SUBUNIT ALPHA 5"/>
    <property type="match status" value="1"/>
</dbReference>
<dbReference type="InterPro" id="IPR000034">
    <property type="entry name" value="Laminin_IV"/>
</dbReference>
<feature type="coiled-coil region" evidence="13">
    <location>
        <begin position="1699"/>
        <end position="1765"/>
    </location>
</feature>
<evidence type="ECO:0000256" key="10">
    <source>
        <dbReference type="ARBA" id="ARBA00023180"/>
    </source>
</evidence>
<dbReference type="FunFam" id="2.10.25.10:FF:000209">
    <property type="entry name" value="Laminin subunit alpha 5"/>
    <property type="match status" value="2"/>
</dbReference>
<dbReference type="InterPro" id="IPR000742">
    <property type="entry name" value="EGF"/>
</dbReference>
<keyword evidence="7" id="KW-0130">Cell adhesion</keyword>
<feature type="domain" description="Laminin EGF-like" evidence="15">
    <location>
        <begin position="1194"/>
        <end position="1242"/>
    </location>
</feature>
<evidence type="ECO:0000256" key="3">
    <source>
        <dbReference type="ARBA" id="ARBA00022530"/>
    </source>
</evidence>
<dbReference type="InterPro" id="IPR009254">
    <property type="entry name" value="Laminin_aI"/>
</dbReference>
<feature type="disulfide bond" evidence="12">
    <location>
        <begin position="1599"/>
        <end position="1608"/>
    </location>
</feature>
<keyword evidence="9 12" id="KW-1015">Disulfide bond</keyword>
<keyword evidence="3" id="KW-0272">Extracellular matrix</keyword>
<keyword evidence="8 13" id="KW-0175">Coiled coil</keyword>
<feature type="disulfide bond" evidence="12">
    <location>
        <begin position="1104"/>
        <end position="1116"/>
    </location>
</feature>
<dbReference type="GO" id="GO:0005576">
    <property type="term" value="C:extracellular region"/>
    <property type="evidence" value="ECO:0007669"/>
    <property type="project" value="UniProtKB-ARBA"/>
</dbReference>
<keyword evidence="4" id="KW-0732">Signal</keyword>
<feature type="disulfide bond" evidence="12">
    <location>
        <begin position="1245"/>
        <end position="1262"/>
    </location>
</feature>
<dbReference type="GO" id="GO:0009887">
    <property type="term" value="P:animal organ morphogenesis"/>
    <property type="evidence" value="ECO:0007669"/>
    <property type="project" value="TreeGrafter"/>
</dbReference>
<evidence type="ECO:0008006" key="20">
    <source>
        <dbReference type="Google" id="ProtNLM"/>
    </source>
</evidence>
<feature type="disulfide bond" evidence="12">
    <location>
        <begin position="367"/>
        <end position="384"/>
    </location>
</feature>
<dbReference type="Gene3D" id="2.60.120.260">
    <property type="entry name" value="Galactose-binding domain-like"/>
    <property type="match status" value="1"/>
</dbReference>
<dbReference type="PROSITE" id="PS51115">
    <property type="entry name" value="LAMININ_IVA"/>
    <property type="match status" value="1"/>
</dbReference>
<evidence type="ECO:0000259" key="16">
    <source>
        <dbReference type="PROSITE" id="PS51115"/>
    </source>
</evidence>
<evidence type="ECO:0000256" key="12">
    <source>
        <dbReference type="PROSITE-ProRule" id="PRU00460"/>
    </source>
</evidence>
<feature type="domain" description="Laminin EGF-like" evidence="15">
    <location>
        <begin position="1104"/>
        <end position="1149"/>
    </location>
</feature>
<feature type="disulfide bond" evidence="12">
    <location>
        <begin position="204"/>
        <end position="213"/>
    </location>
</feature>
<dbReference type="CDD" id="cd00055">
    <property type="entry name" value="EGF_Lam"/>
    <property type="match status" value="14"/>
</dbReference>
<feature type="disulfide bond" evidence="12">
    <location>
        <begin position="365"/>
        <end position="377"/>
    </location>
</feature>
<dbReference type="InterPro" id="IPR001368">
    <property type="entry name" value="TNFR/NGFR_Cys_rich_reg"/>
</dbReference>
<feature type="domain" description="Laminin G" evidence="14">
    <location>
        <begin position="2830"/>
        <end position="2996"/>
    </location>
</feature>
<dbReference type="Pfam" id="PF06009">
    <property type="entry name" value="Laminin_II"/>
    <property type="match status" value="1"/>
</dbReference>
<dbReference type="SUPFAM" id="SSF49899">
    <property type="entry name" value="Concanavalin A-like lectins/glucanases"/>
    <property type="match status" value="5"/>
</dbReference>
<dbReference type="FunFam" id="2.10.25.10:FF:000084">
    <property type="entry name" value="Laminin subunit alpha 3"/>
    <property type="match status" value="1"/>
</dbReference>
<keyword evidence="19" id="KW-1185">Reference proteome</keyword>
<feature type="disulfide bond" evidence="12">
    <location>
        <begin position="231"/>
        <end position="248"/>
    </location>
</feature>
<dbReference type="Proteomes" id="UP001181693">
    <property type="component" value="Unassembled WGS sequence"/>
</dbReference>
<evidence type="ECO:0000256" key="9">
    <source>
        <dbReference type="ARBA" id="ARBA00023157"/>
    </source>
</evidence>
<evidence type="ECO:0000259" key="14">
    <source>
        <dbReference type="PROSITE" id="PS50025"/>
    </source>
</evidence>
<dbReference type="Gene3D" id="2.10.25.10">
    <property type="entry name" value="Laminin"/>
    <property type="match status" value="14"/>
</dbReference>
<dbReference type="GO" id="GO:0009888">
    <property type="term" value="P:tissue development"/>
    <property type="evidence" value="ECO:0007669"/>
    <property type="project" value="TreeGrafter"/>
</dbReference>
<dbReference type="FunFam" id="2.10.25.10:FF:000069">
    <property type="entry name" value="Laminin subunit alpha 1"/>
    <property type="match status" value="1"/>
</dbReference>
<evidence type="ECO:0000313" key="18">
    <source>
        <dbReference type="EMBL" id="DBA24358.1"/>
    </source>
</evidence>
<dbReference type="PROSITE" id="PS01248">
    <property type="entry name" value="EGF_LAM_1"/>
    <property type="match status" value="6"/>
</dbReference>
<dbReference type="Pfam" id="PF06008">
    <property type="entry name" value="Laminin_I"/>
    <property type="match status" value="1"/>
</dbReference>
<gene>
    <name evidence="18" type="ORF">GDO54_012028</name>
</gene>
<feature type="disulfide bond" evidence="12">
    <location>
        <begin position="1218"/>
        <end position="1227"/>
    </location>
</feature>
<dbReference type="FunFam" id="2.10.25.10:FF:000083">
    <property type="entry name" value="Laminin subunit alpha"/>
    <property type="match status" value="1"/>
</dbReference>
<evidence type="ECO:0000256" key="8">
    <source>
        <dbReference type="ARBA" id="ARBA00023054"/>
    </source>
</evidence>
<dbReference type="Pfam" id="PF24973">
    <property type="entry name" value="EGF_LMN_ATRN"/>
    <property type="match status" value="1"/>
</dbReference>
<feature type="domain" description="Laminin EGF-like" evidence="15">
    <location>
        <begin position="1243"/>
        <end position="1293"/>
    </location>
</feature>
<feature type="disulfide bond" evidence="12">
    <location>
        <begin position="386"/>
        <end position="395"/>
    </location>
</feature>
<feature type="disulfide bond" evidence="12">
    <location>
        <begin position="340"/>
        <end position="349"/>
    </location>
</feature>
<dbReference type="PANTHER" id="PTHR10574">
    <property type="entry name" value="NETRIN/LAMININ-RELATED"/>
    <property type="match status" value="1"/>
</dbReference>
<evidence type="ECO:0000259" key="15">
    <source>
        <dbReference type="PROSITE" id="PS50027"/>
    </source>
</evidence>
<comment type="caution">
    <text evidence="18">The sequence shown here is derived from an EMBL/GenBank/DDBJ whole genome shotgun (WGS) entry which is preliminary data.</text>
</comment>
<evidence type="ECO:0000256" key="4">
    <source>
        <dbReference type="ARBA" id="ARBA00022729"/>
    </source>
</evidence>
<dbReference type="Pfam" id="PF00052">
    <property type="entry name" value="Laminin_B"/>
    <property type="match status" value="1"/>
</dbReference>
<feature type="domain" description="Laminin EGF-like" evidence="15">
    <location>
        <begin position="365"/>
        <end position="417"/>
    </location>
</feature>
<feature type="domain" description="Laminin G" evidence="14">
    <location>
        <begin position="3003"/>
        <end position="3176"/>
    </location>
</feature>
<dbReference type="SMART" id="SM00281">
    <property type="entry name" value="LamB"/>
    <property type="match status" value="1"/>
</dbReference>
<feature type="domain" description="Laminin EGF-like" evidence="15">
    <location>
        <begin position="185"/>
        <end position="228"/>
    </location>
</feature>
<feature type="coiled-coil region" evidence="13">
    <location>
        <begin position="1819"/>
        <end position="2043"/>
    </location>
</feature>
<dbReference type="InterPro" id="IPR002049">
    <property type="entry name" value="LE_dom"/>
</dbReference>
<evidence type="ECO:0000256" key="2">
    <source>
        <dbReference type="ARBA" id="ARBA00022525"/>
    </source>
</evidence>
<comment type="caution">
    <text evidence="12">Lacks conserved residue(s) required for the propagation of feature annotation.</text>
</comment>
<dbReference type="FunFam" id="2.10.25.10:FF:000082">
    <property type="entry name" value="Laminin subunit alpha 1"/>
    <property type="match status" value="1"/>
</dbReference>
<dbReference type="Pfam" id="PF00053">
    <property type="entry name" value="EGF_laminin"/>
    <property type="match status" value="15"/>
</dbReference>
<dbReference type="PROSITE" id="PS51117">
    <property type="entry name" value="LAMININ_NTER"/>
    <property type="match status" value="1"/>
</dbReference>
<feature type="disulfide bond" evidence="12">
    <location>
        <begin position="229"/>
        <end position="241"/>
    </location>
</feature>
<evidence type="ECO:0000256" key="11">
    <source>
        <dbReference type="ARBA" id="ARBA00023292"/>
    </source>
</evidence>
<dbReference type="SUPFAM" id="SSF57196">
    <property type="entry name" value="EGF/Laminin"/>
    <property type="match status" value="14"/>
</dbReference>
<dbReference type="SMART" id="SM00208">
    <property type="entry name" value="TNFR"/>
    <property type="match status" value="4"/>
</dbReference>
<feature type="domain" description="Laminin EGF-like" evidence="15">
    <location>
        <begin position="1526"/>
        <end position="1572"/>
    </location>
</feature>
<comment type="subcellular location">
    <subcellularLocation>
        <location evidence="1">Secreted</location>
        <location evidence="1">Extracellular space</location>
        <location evidence="1">Extracellular matrix</location>
        <location evidence="1">Basement membrane</location>
    </subcellularLocation>
</comment>
<evidence type="ECO:0000256" key="7">
    <source>
        <dbReference type="ARBA" id="ARBA00022889"/>
    </source>
</evidence>
<dbReference type="FunFam" id="2.10.25.10:FF:000388">
    <property type="entry name" value="Laminin subunit alpha"/>
    <property type="match status" value="1"/>
</dbReference>
<dbReference type="FunFam" id="2.60.120.200:FF:000150">
    <property type="entry name" value="Laminin subunit alpha 5"/>
    <property type="match status" value="1"/>
</dbReference>
<keyword evidence="5" id="KW-0677">Repeat</keyword>
<feature type="domain" description="Laminin G" evidence="14">
    <location>
        <begin position="2436"/>
        <end position="2611"/>
    </location>
</feature>
<dbReference type="SMART" id="SM00282">
    <property type="entry name" value="LamG"/>
    <property type="match status" value="5"/>
</dbReference>
<dbReference type="InterPro" id="IPR001791">
    <property type="entry name" value="Laminin_G"/>
</dbReference>
<feature type="disulfide bond" evidence="12">
    <location>
        <begin position="1125"/>
        <end position="1134"/>
    </location>
</feature>
<dbReference type="FunFam" id="2.10.25.10:FF:000090">
    <property type="entry name" value="laminin subunit alpha"/>
    <property type="match status" value="1"/>
</dbReference>
<dbReference type="Gene3D" id="2.60.120.200">
    <property type="match status" value="5"/>
</dbReference>
<feature type="disulfide bond" evidence="12">
    <location>
        <begin position="320"/>
        <end position="332"/>
    </location>
</feature>
<feature type="disulfide bond" evidence="12">
    <location>
        <begin position="1243"/>
        <end position="1255"/>
    </location>
</feature>
<feature type="domain" description="Laminin EGF-like" evidence="15">
    <location>
        <begin position="320"/>
        <end position="364"/>
    </location>
</feature>
<dbReference type="SMART" id="SM00181">
    <property type="entry name" value="EGF"/>
    <property type="match status" value="9"/>
</dbReference>
<dbReference type="SMART" id="SM00180">
    <property type="entry name" value="EGF_Lam"/>
    <property type="match status" value="16"/>
</dbReference>
<dbReference type="PROSITE" id="PS50025">
    <property type="entry name" value="LAM_G_DOMAIN"/>
    <property type="match status" value="4"/>
</dbReference>
<dbReference type="GO" id="GO:0005102">
    <property type="term" value="F:signaling receptor binding"/>
    <property type="evidence" value="ECO:0007669"/>
    <property type="project" value="InterPro"/>
</dbReference>
<dbReference type="InterPro" id="IPR013320">
    <property type="entry name" value="ConA-like_dom_sf"/>
</dbReference>
<feature type="disulfide bond" evidence="12">
    <location>
        <begin position="250"/>
        <end position="259"/>
    </location>
</feature>
<keyword evidence="2" id="KW-0964">Secreted</keyword>
<keyword evidence="10" id="KW-0325">Glycoprotein</keyword>
<feature type="disulfide bond" evidence="12">
    <location>
        <begin position="1106"/>
        <end position="1123"/>
    </location>
</feature>
<dbReference type="PRINTS" id="PR00011">
    <property type="entry name" value="EGFLAMININ"/>
</dbReference>
<dbReference type="PROSITE" id="PS50027">
    <property type="entry name" value="EGF_LAM_2"/>
    <property type="match status" value="9"/>
</dbReference>
<sequence>MDSPVLREFIKATNIRLRFLRTNTLLGHLISKAEKDPSVTRRYYYSIKDISIGGRCVCHGHADECTLINAGSQNLYQCKCQHNTCGEICDQCCPGYNQKLWRPAGVDTANQCEPCNCHGHASDCYYDAEVDYHGASLDIHGQYNGGGVCINCQHNTAGVNCERCAVGYYRPYGVPKEAPNGCVPCSCNPHQSDGCEEGSGRCYCKPNFSGNNCERCAEGYYGYPICLRCNCTGAGALSHNCDRQTGQCPCRVGFQGTACDQCAAGFFHYPFCQKCDCNPTGVIPEVCSHAGKCLCKFRVEGDRCDQCRQGYHSFPSCFECDCDMFGASNPSCGPRGECLCRPNYSGQTCNECAPNFYSYPSCLPCQCSAQGSFQSTCNPVTGQCECRPGVIGLKCDKCSSELDEYPYCQGFNGECNPIGTINSQGVHCQCLPRVEGITCDRCKPLYWNLNKENPQGCIDCSCDVDGTISGIGECHKNDGDCHCKPYTCSASCGTCEDGYFSLEGSNYFGCKGCRCDVGGAVSQMCDESSGKCTCRKNIEGNNCNIPKKSFYFPDLYQMKYEIEDSTRPDGRPVRFGYNSQAFPGFSWRGYAQMSSIQNEVRIPVSVGKSNLNLFRIILRYINPDVNSITGHITAFRSRMSKGSLDVKDIVFHPSKEPAFLTVPGKSFAEPFSLTPGNWIIKIVVEGVLLDYLVLLPSDFYEASILQLRVTEPCSYNGAVGENCLVYHHLPMGRFRCVYGPDMEYFKQDGVIRPIIVQQLNNRSPPLAYISGGQVELRFRVNVPKAGFYVLVFEYANEDPQQYILNVFTDSNPPTAAKVRLYNCKYSFLCRSIVVDSMNRIATFDLLSDVEIRVTAASVSFLLHSVFIVPVEEFSVEYAEPKVQCIAAYGHIQGQSPTCIQSSVYETPPLALILDSVKDAVHSDGQKPIVQEPVPGLPGHSGNRVQLQSPRNDITLARRIPNTGRYVFIVHYYQAENPTFPVSVLVNGGVQYSGTFNASYCPHVFGCRDLVVAGNRIGLDVTNPDLSVTLTAPPEKPLILESILLVPADSYSYDLLQEKPLDKSFDFINICGENSFHIDPVTSPEFCRNSARSLVAYYNDGALPCQCHLEGATNPNCNPIGGQCNCKPNIIGRTCSQCATGYYGFPHCRPCNCGRRLCDEVTGRCICPPQTVKPSCEVCEQQSFNYHPLLGCEGCNCSTTGIVQPFRPECDGISGQCRCKPRITGRQCERCAPGYFRFPDCIPCNCNPDGTHSQICDHHTGVCLCKENIGGTRCDACKTGTFFFDPSNTKGCTKCFCFGATDVCHSSNRLRKKFVDMRSWSLETSDYIKVTVTFNPGSNSVVADVQELPPSVHSLHWVAPESYLGEKTSLYGGSLTYQLKSFGLPSEGMVLLDKRPDVLLSGRQMTVVYVDPNNPLPDKQYYGRVQLLEGNFRHARSNSLVSREELMMILSRLESLQIRALYFTETQRLTLGEVGLEDVTNSGSGRVAHSVEICACPPEYTGDSCQECAPGHYRENQGLYLGRCVPCRCNGHSTRCQDGSGICINCQHNTAGDHCELCKEGYTGNALEGSCSLCACPLPVLSNSFATGCTGSGRNLKCFCKPGYTGYNCGECAQGYYGNPLRLGGKCQPCNCGNNGQLGSCDPLTGECLDEDPKDPGDDESCDSCVNTLLMDLRTVQDELNLIKIRLESFNASSRSLKQIRDLETRIQEVKLQYDSYNSKLTSQRQKVDGLEKDTEGLKQQIAALLEKAQMNYKKYENIMKNADDTFRTASNMLLNIDVLLKNINILIQEIAKGPAGPTGPGEMSSKMEEVQRMLNEMRTRNFNTQKAEAEREKEEARSLLNRVRSQFQNQIDQHKDLMKDINKSIKDFEAKINDLRDALDEASAQTKQANNLNKDNKVILDDLKRRVAELTKQQKDAASNLKGAETSLGQTSSMLSLLQNSKEEYEKLAAQLDGAKQELNDKVNILSRAASKEPLVIMAEEHAQSLQNLANKLLEIKRNTSEEELVRCAVDASKAYDDIINAVKAAEEAAKKAKSAADSALTKVQDEDLPAKAKQSLTDSEALLEQAKKTQTSLRDVKPELEDLKDRLTEATDKKKTLSDDLTNVQNSINDIKRDDIEKMINSAKNIVTDANTITDGVNDQLKPIEDDVNKLKGTIAAGQNEMFNEALKEASESVSKLSGSLPGVFETMNRINDLMPIGNISESVSRIRELIQQARDAANKVLVPMRFDGTSGVEVRPPSNLEDLKAYTSLSFYLQRPQNRGDRRKRQLPPNMFVMYLGNKDPTKDFIGLAVEDDKLKCMYKLGNDVAEVNVDSFVSVNKPDEAIMDRVVLERIYQYVTLNYTTAYTSIRPNPVLSYQQNVQQGTLLNLTEDDVVFYVGGYPDDFTPPRGLNYQRYRGCIELDDLNQNGISLYNFRRTFNLDTTKVQPCKRYKEESEKSFFEGIGYASIDYNFTPGVPQLRYEQTLQTTADNGIIFFAEKEDKYISVEMEDGYLYMKYKLDSGPVQEMKSTFEPINDGKEHVVCIEYCFSIELAVGLKTRFLRLREVVKSTTAVPNSDLFTFNTYYLGGVPTSLREKYDIKTPPFRGCVKNVKSPQSRTEFAVTYGVSRRCYDGWNIVRSAEFSNGGTLGLKPDGFTFPGDFQASFGFQTPQRNAILLSHQTQSNDLLVSIKDGTVYVDTKNAKLQSKGKYADGTMHYVSVIKENDELRLLVDDKDETENTDSSGTSNLSPTDIYLGGNGFQGCVTNVFVSRASLFPTVQDLSVNTEKNKVSLGACRPDEAPLPLILKAMKTPLSLSLNDFGMYDTNLKSIQKTLQSCPFYRNLTSSLGSLRFGDSPESHLVYNLNKQILKERSHFSLEVRAMKSSGLIFLMTDKQASTYLALHMSKGHFVFSLGTKDNKIKIRSQDKYNDKKWHTVVFSWDGLNGRLVIDGLKARKGSMNKQLSLEDMTLLYLGGLPSLKIQGMPKKAFTGCLKNTKINDVPLGKPSHTVGVIPCYEGSFEPGMYFAPEAGYIVADDAFDMGLEFEISFEIRPQDISTVLLHLGDKTDNRMSLYMDSGKVTLSVNNVGGTFKASVTPPDVLCNGKWHTITVSQKKNAVHLYVDNESKQTTGTNSALQSNTKAPLYIGGVPDALEMPWLPVKRSFAGCMKNLKINKKDINLSKIPKLHGAISLNRCPAV</sequence>
<dbReference type="FunFam" id="2.10.25.10:FF:000188">
    <property type="entry name" value="Laminin subunit gamma 2"/>
    <property type="match status" value="2"/>
</dbReference>
<evidence type="ECO:0000313" key="19">
    <source>
        <dbReference type="Proteomes" id="UP001181693"/>
    </source>
</evidence>
<dbReference type="InterPro" id="IPR008211">
    <property type="entry name" value="Laminin_N"/>
</dbReference>
<dbReference type="GO" id="GO:0030155">
    <property type="term" value="P:regulation of cell adhesion"/>
    <property type="evidence" value="ECO:0007669"/>
    <property type="project" value="InterPro"/>
</dbReference>
<feature type="disulfide bond" evidence="12">
    <location>
        <begin position="1545"/>
        <end position="1554"/>
    </location>
</feature>
<evidence type="ECO:0000259" key="17">
    <source>
        <dbReference type="PROSITE" id="PS51117"/>
    </source>
</evidence>
<evidence type="ECO:0000256" key="6">
    <source>
        <dbReference type="ARBA" id="ARBA00022869"/>
    </source>
</evidence>
<dbReference type="GO" id="GO:0007155">
    <property type="term" value="P:cell adhesion"/>
    <property type="evidence" value="ECO:0007669"/>
    <property type="project" value="UniProtKB-KW"/>
</dbReference>
<feature type="domain" description="Laminin G" evidence="14">
    <location>
        <begin position="2618"/>
        <end position="2776"/>
    </location>
</feature>
<feature type="domain" description="Laminin EGF-like" evidence="15">
    <location>
        <begin position="229"/>
        <end position="279"/>
    </location>
</feature>
<dbReference type="CDD" id="cd00110">
    <property type="entry name" value="LamG"/>
    <property type="match status" value="5"/>
</dbReference>
<feature type="coiled-coil region" evidence="13">
    <location>
        <begin position="2081"/>
        <end position="2115"/>
    </location>
</feature>
<evidence type="ECO:0000256" key="1">
    <source>
        <dbReference type="ARBA" id="ARBA00004302"/>
    </source>
</evidence>
<dbReference type="GO" id="GO:0005604">
    <property type="term" value="C:basement membrane"/>
    <property type="evidence" value="ECO:0007669"/>
    <property type="project" value="UniProtKB-SubCell"/>
</dbReference>
<protein>
    <recommendedName>
        <fullName evidence="20">Laminin subunit alpha-3</fullName>
    </recommendedName>
</protein>
<dbReference type="InterPro" id="IPR010307">
    <property type="entry name" value="Laminin_dom_II"/>
</dbReference>
<dbReference type="InterPro" id="IPR050440">
    <property type="entry name" value="Laminin/Netrin_ECM"/>
</dbReference>
<feature type="domain" description="Laminin N-terminal" evidence="17">
    <location>
        <begin position="1"/>
        <end position="55"/>
    </location>
</feature>